<protein>
    <submittedName>
        <fullName evidence="1">Predicted protein</fullName>
    </submittedName>
</protein>
<evidence type="ECO:0000313" key="2">
    <source>
        <dbReference type="Proteomes" id="UP000008142"/>
    </source>
</evidence>
<name>F0UV09_AJEC8</name>
<proteinExistence type="predicted"/>
<gene>
    <name evidence="1" type="ORF">HCEG_08951</name>
</gene>
<dbReference type="OrthoDB" id="10455665at2759"/>
<accession>F0UV09</accession>
<dbReference type="EMBL" id="DS990644">
    <property type="protein sequence ID" value="EGC49736.1"/>
    <property type="molecule type" value="Genomic_DNA"/>
</dbReference>
<dbReference type="AlphaFoldDB" id="F0UV09"/>
<organism evidence="2">
    <name type="scientific">Ajellomyces capsulatus (strain H88)</name>
    <name type="common">Darling's disease fungus</name>
    <name type="synonym">Histoplasma capsulatum</name>
    <dbReference type="NCBI Taxonomy" id="544711"/>
    <lineage>
        <taxon>Eukaryota</taxon>
        <taxon>Fungi</taxon>
        <taxon>Dikarya</taxon>
        <taxon>Ascomycota</taxon>
        <taxon>Pezizomycotina</taxon>
        <taxon>Eurotiomycetes</taxon>
        <taxon>Eurotiomycetidae</taxon>
        <taxon>Onygenales</taxon>
        <taxon>Ajellomycetaceae</taxon>
        <taxon>Histoplasma</taxon>
    </lineage>
</organism>
<dbReference type="Proteomes" id="UP000008142">
    <property type="component" value="Unassembled WGS sequence"/>
</dbReference>
<dbReference type="HOGENOM" id="CLU_1926979_0_0_1"/>
<evidence type="ECO:0000313" key="1">
    <source>
        <dbReference type="EMBL" id="EGC49736.1"/>
    </source>
</evidence>
<reference evidence="2" key="1">
    <citation type="submission" date="2008-07" db="EMBL/GenBank/DDBJ databases">
        <title>Annotation of Ajellomyces capsulatus strain H88.</title>
        <authorList>
            <person name="Champion M."/>
            <person name="Cuomo C."/>
            <person name="Ma L.-J."/>
            <person name="Henn M.R."/>
            <person name="Sil A."/>
            <person name="Goldman B."/>
            <person name="Young S.K."/>
            <person name="Kodira C.D."/>
            <person name="Zeng Q."/>
            <person name="Koehrsen M."/>
            <person name="Alvarado L."/>
            <person name="Berlin A."/>
            <person name="Borenstein D."/>
            <person name="Chen Z."/>
            <person name="Engels R."/>
            <person name="Freedman E."/>
            <person name="Gellesch M."/>
            <person name="Goldberg J."/>
            <person name="Griggs A."/>
            <person name="Gujja S."/>
            <person name="Heiman D."/>
            <person name="Hepburn T."/>
            <person name="Howarth C."/>
            <person name="Jen D."/>
            <person name="Larson L."/>
            <person name="Lewis B."/>
            <person name="Mehta T."/>
            <person name="Park D."/>
            <person name="Pearson M."/>
            <person name="Roberts A."/>
            <person name="Saif S."/>
            <person name="Shea T."/>
            <person name="Shenoy N."/>
            <person name="Sisk P."/>
            <person name="Stolte C."/>
            <person name="Sykes S."/>
            <person name="Walk T."/>
            <person name="White J."/>
            <person name="Yandava C."/>
            <person name="Klein B."/>
            <person name="McEwen J.G."/>
            <person name="Puccia R."/>
            <person name="Goldman G.H."/>
            <person name="Felipe M.S."/>
            <person name="Nino-Vega G."/>
            <person name="San-Blas G."/>
            <person name="Taylor J."/>
            <person name="Mendoza L."/>
            <person name="Galagan J."/>
            <person name="Nusbaum C."/>
            <person name="Birren B."/>
        </authorList>
    </citation>
    <scope>NUCLEOTIDE SEQUENCE [LARGE SCALE GENOMIC DNA]</scope>
    <source>
        <strain evidence="2">H88</strain>
    </source>
</reference>
<sequence length="131" mass="14821">MSCNFPLRAAHVNLQFASAIQFRLKKQTPKCAYQCSSGRRTWELTDCVGDKVLGTSYYKALDSTVQSAKRTFAQPLACLSICRRKCEVELCGIIYIQHSIDRVLSEYANHSIGIADFHFCNKVSFADRPDF</sequence>